<proteinExistence type="inferred from homology"/>
<dbReference type="AlphaFoldDB" id="A0A3B0T028"/>
<evidence type="ECO:0000313" key="2">
    <source>
        <dbReference type="EMBL" id="VAW09433.1"/>
    </source>
</evidence>
<accession>A0A3B0T028</accession>
<dbReference type="NCBIfam" id="TIGR00166">
    <property type="entry name" value="S6"/>
    <property type="match status" value="1"/>
</dbReference>
<evidence type="ECO:0000256" key="1">
    <source>
        <dbReference type="ARBA" id="ARBA00009512"/>
    </source>
</evidence>
<reference evidence="2" key="1">
    <citation type="submission" date="2018-06" db="EMBL/GenBank/DDBJ databases">
        <authorList>
            <person name="Zhirakovskaya E."/>
        </authorList>
    </citation>
    <scope>NUCLEOTIDE SEQUENCE</scope>
</reference>
<keyword evidence="2" id="KW-0689">Ribosomal protein</keyword>
<dbReference type="Gene3D" id="3.30.70.60">
    <property type="match status" value="1"/>
</dbReference>
<dbReference type="PANTHER" id="PTHR21011">
    <property type="entry name" value="MITOCHONDRIAL 28S RIBOSOMAL PROTEIN S6"/>
    <property type="match status" value="1"/>
</dbReference>
<dbReference type="GO" id="GO:0006412">
    <property type="term" value="P:translation"/>
    <property type="evidence" value="ECO:0007669"/>
    <property type="project" value="InterPro"/>
</dbReference>
<gene>
    <name evidence="2" type="ORF">MNBD_ACTINO02-1936</name>
</gene>
<dbReference type="GO" id="GO:0005737">
    <property type="term" value="C:cytoplasm"/>
    <property type="evidence" value="ECO:0007669"/>
    <property type="project" value="UniProtKB-ARBA"/>
</dbReference>
<dbReference type="GO" id="GO:0005840">
    <property type="term" value="C:ribosome"/>
    <property type="evidence" value="ECO:0007669"/>
    <property type="project" value="UniProtKB-KW"/>
</dbReference>
<dbReference type="EMBL" id="UOEK01000579">
    <property type="protein sequence ID" value="VAW09433.1"/>
    <property type="molecule type" value="Genomic_DNA"/>
</dbReference>
<dbReference type="GO" id="GO:0003735">
    <property type="term" value="F:structural constituent of ribosome"/>
    <property type="evidence" value="ECO:0007669"/>
    <property type="project" value="InterPro"/>
</dbReference>
<protein>
    <submittedName>
        <fullName evidence="2">SSU ribosomal protein S6p</fullName>
    </submittedName>
</protein>
<dbReference type="CDD" id="cd00473">
    <property type="entry name" value="bS6"/>
    <property type="match status" value="1"/>
</dbReference>
<dbReference type="PANTHER" id="PTHR21011:SF1">
    <property type="entry name" value="SMALL RIBOSOMAL SUBUNIT PROTEIN BS6M"/>
    <property type="match status" value="1"/>
</dbReference>
<dbReference type="Pfam" id="PF01250">
    <property type="entry name" value="Ribosomal_S6"/>
    <property type="match status" value="1"/>
</dbReference>
<dbReference type="SUPFAM" id="SSF54995">
    <property type="entry name" value="Ribosomal protein S6"/>
    <property type="match status" value="1"/>
</dbReference>
<dbReference type="InterPro" id="IPR000529">
    <property type="entry name" value="Ribosomal_bS6"/>
</dbReference>
<comment type="similarity">
    <text evidence="1">Belongs to the bacterial ribosomal protein bS6 family.</text>
</comment>
<dbReference type="HAMAP" id="MF_00360">
    <property type="entry name" value="Ribosomal_bS6"/>
    <property type="match status" value="1"/>
</dbReference>
<dbReference type="InterPro" id="IPR020814">
    <property type="entry name" value="Ribosomal_S6_plastid/chlpt"/>
</dbReference>
<organism evidence="2">
    <name type="scientific">hydrothermal vent metagenome</name>
    <dbReference type="NCBI Taxonomy" id="652676"/>
    <lineage>
        <taxon>unclassified sequences</taxon>
        <taxon>metagenomes</taxon>
        <taxon>ecological metagenomes</taxon>
    </lineage>
</organism>
<name>A0A3B0T028_9ZZZZ</name>
<sequence>MRKYELMVIHRPATDEDDVRSHIEEVNKAISDIGTLTSTDFWGKRRFAYEIEKVSEGFYSVFDFEGDNDLLDSLNRSLTLHDAVMRHKIVRLDEN</sequence>
<dbReference type="InterPro" id="IPR035980">
    <property type="entry name" value="Ribosomal_bS6_sf"/>
</dbReference>
<dbReference type="InterPro" id="IPR014717">
    <property type="entry name" value="Transl_elong_EF1B/ribsomal_bS6"/>
</dbReference>
<dbReference type="GO" id="GO:0070181">
    <property type="term" value="F:small ribosomal subunit rRNA binding"/>
    <property type="evidence" value="ECO:0007669"/>
    <property type="project" value="TreeGrafter"/>
</dbReference>
<keyword evidence="2" id="KW-0687">Ribonucleoprotein</keyword>